<evidence type="ECO:0000313" key="2">
    <source>
        <dbReference type="Proteomes" id="UP000091967"/>
    </source>
</evidence>
<keyword evidence="2" id="KW-1185">Reference proteome</keyword>
<protein>
    <submittedName>
        <fullName evidence="1">Uncharacterized protein</fullName>
    </submittedName>
</protein>
<evidence type="ECO:0000313" key="1">
    <source>
        <dbReference type="EMBL" id="OBS14951.1"/>
    </source>
</evidence>
<organism evidence="1 2">
    <name type="scientific">Fusarium poae</name>
    <dbReference type="NCBI Taxonomy" id="36050"/>
    <lineage>
        <taxon>Eukaryota</taxon>
        <taxon>Fungi</taxon>
        <taxon>Dikarya</taxon>
        <taxon>Ascomycota</taxon>
        <taxon>Pezizomycotina</taxon>
        <taxon>Sordariomycetes</taxon>
        <taxon>Hypocreomycetidae</taxon>
        <taxon>Hypocreales</taxon>
        <taxon>Nectriaceae</taxon>
        <taxon>Fusarium</taxon>
    </lineage>
</organism>
<name>A0A1B8A3A4_FUSPO</name>
<accession>A0A1B8A3A4</accession>
<dbReference type="Proteomes" id="UP000091967">
    <property type="component" value="Unassembled WGS sequence"/>
</dbReference>
<gene>
    <name evidence="1" type="ORF">FPOA_14118</name>
</gene>
<sequence length="96" mass="11108">MNRCLELLDLPNEVLERIGHFLYERPDVHIESSSGSTPTLRYKQCSKQVEELLRKKCHDNITSFMLTCQRISVLSKKASLVDRGEVAFSTKQLFLH</sequence>
<proteinExistence type="predicted"/>
<reference evidence="1 2" key="1">
    <citation type="submission" date="2016-06" db="EMBL/GenBank/DDBJ databases">
        <title>Living apart together: crosstalk between the core and supernumerary genomes in a fungal plant pathogen.</title>
        <authorList>
            <person name="Vanheule A."/>
            <person name="Audenaert K."/>
            <person name="Warris S."/>
            <person name="Van De Geest H."/>
            <person name="Schijlen E."/>
            <person name="Hofte M."/>
            <person name="De Saeger S."/>
            <person name="Haesaert G."/>
            <person name="Waalwijk C."/>
            <person name="Van Der Lee T."/>
        </authorList>
    </citation>
    <scope>NUCLEOTIDE SEQUENCE [LARGE SCALE GENOMIC DNA]</scope>
    <source>
        <strain evidence="1 2">2516</strain>
    </source>
</reference>
<comment type="caution">
    <text evidence="1">The sequence shown here is derived from an EMBL/GenBank/DDBJ whole genome shotgun (WGS) entry which is preliminary data.</text>
</comment>
<dbReference type="EMBL" id="LYXU01000177">
    <property type="protein sequence ID" value="OBS14951.1"/>
    <property type="molecule type" value="Genomic_DNA"/>
</dbReference>
<dbReference type="AlphaFoldDB" id="A0A1B8A3A4"/>